<dbReference type="RefSeq" id="WP_058472316.1">
    <property type="nucleotide sequence ID" value="NZ_CAAAIL010000006.1"/>
</dbReference>
<sequence length="1330" mass="149421">MDKCRQLHHYFEKSVEIYPSNIALICDDALISYQELEERTNQLAHYLAQNQIKNGSIVGILLERSIECYIAILAVLKSGAAYVPIEIDYPEERINYIFSDLPFDAVLTSSNQFNQKKLNWPAVMILDQIGHQISQQPSTRLTIDDSETDENNLCYIIYTSGSTGKPKGVEIPHSSICHYVSVASKLYEMTDKDRVYQGFSLAFDASLEELWMAFANGATLVACTEKEVRSGVGLISFLRQLQVSVFSTVPTLLSTLEGQLPDLRLLILGGEMCSASLVKRWSRPGLRIMNTYGPTEATVIATYFECHPESEVTIGQPLPGYEVVLVDEHLQEVKVGEEGELCIGGSALARGYVNRPETTAEKFIFNPNNPQQRLYRTGDLARKTANGDLQFAGRIDDQVKLRGFRIELNEIETVILDYQGISQAVVSLQKLDQPSLVAYLLLENKESFNLDAFQSFLRSRLPDYMIPSFIEILEAFPLLSSGKVNRKELPKPTPKKTSSVYEAPGSELESKIAFVWEQALGCNSLSVTADFFYDLGGHSLIAAKTISNLRKIPELKNISILDLYKHPTIKQLALIFGNSNKDEQTQENSPPREKYRAPAWKYYLCGVGQFFGCIFQYAVGAWQLLAIILAYTWITSEYSFISREAQIAFLGLFLSMPLISIAITVTMKWLLLGRVKPGVYPLWGWFYYRWWLVQRLQKNTHLNKYLIGSPLINLYYKVLGAKIGKNSYIGTMQILTPDLFEIGENSSLGSDSKFNGYIVEDGWLKIGTIKIEDNCYIGSRAVLGLNTVIEDNAVLEDMSMLPDNSLIPQGTYYAGSPALPASLPKDHITKRKSKVEEYSLLDSTVFGLLHYLGLVLVMVAYYMCIIPGISLMTYFYDEGHYFITMFFAVPIGTILFLFLHYLSIVLCKKILLNKIKPGSYSLKSMYYLRHWIMVKMLDEDEIFVMADTLYFPMFLRLLGAKLGKGVEMGETPHIIPDLVTIDDGGFTASSVALAWPTVHQGYITFSPSYIGKKGFVGNVSLLPGGKTIGDGGLLGCLSLPPESNKSSEANTAWLGSPAVFLPKRETFAGYSEQQTYNPPRKLYLIRLVIEFIRIIIPTTFSFIVLFNMLYVLDYMINKYSWEMAALVLPFAELFITVGLIGVLVGLKWAMLGKLKSLTKPIWDVFIWKNDIIEYSYNYFINPHFTNKILGTPFALLVHRCLGTKAGKRVFTDSAEFSEFDLITIGDDVCINTDTIIQTHLYEDRIFKVSNVTINSGCNIGVGSIVLYNTLMEENSTLGSLSLVMKGERLPENTQWAGIPAQSLMVTNNAYHHVTESVIDTEVKEVLPDLV</sequence>
<evidence type="ECO:0000259" key="4">
    <source>
        <dbReference type="PROSITE" id="PS50075"/>
    </source>
</evidence>
<dbReference type="Gene3D" id="1.10.1200.10">
    <property type="entry name" value="ACP-like"/>
    <property type="match status" value="1"/>
</dbReference>
<dbReference type="InterPro" id="IPR010071">
    <property type="entry name" value="AA_adenyl_dom"/>
</dbReference>
<evidence type="ECO:0000256" key="3">
    <source>
        <dbReference type="SAM" id="Phobius"/>
    </source>
</evidence>
<name>A0A378KQB3_9GAMM</name>
<dbReference type="EMBL" id="LNYR01000001">
    <property type="protein sequence ID" value="KTD55333.1"/>
    <property type="molecule type" value="Genomic_DNA"/>
</dbReference>
<keyword evidence="3" id="KW-0472">Membrane</keyword>
<keyword evidence="3" id="KW-0812">Transmembrane</keyword>
<dbReference type="STRING" id="45072.Lqua_0050"/>
<dbReference type="GO" id="GO:0031177">
    <property type="term" value="F:phosphopantetheine binding"/>
    <property type="evidence" value="ECO:0007669"/>
    <property type="project" value="TreeGrafter"/>
</dbReference>
<protein>
    <submittedName>
        <fullName evidence="6">Peptide synthetase, non-ribosomal</fullName>
    </submittedName>
</protein>
<evidence type="ECO:0000313" key="7">
    <source>
        <dbReference type="Proteomes" id="UP000054639"/>
    </source>
</evidence>
<evidence type="ECO:0000256" key="2">
    <source>
        <dbReference type="ARBA" id="ARBA00022553"/>
    </source>
</evidence>
<dbReference type="Pfam" id="PF00501">
    <property type="entry name" value="AMP-binding"/>
    <property type="match status" value="1"/>
</dbReference>
<dbReference type="GO" id="GO:0044550">
    <property type="term" value="P:secondary metabolite biosynthetic process"/>
    <property type="evidence" value="ECO:0007669"/>
    <property type="project" value="TreeGrafter"/>
</dbReference>
<dbReference type="InterPro" id="IPR020845">
    <property type="entry name" value="AMP-binding_CS"/>
</dbReference>
<evidence type="ECO:0000313" key="8">
    <source>
        <dbReference type="Proteomes" id="UP000254230"/>
    </source>
</evidence>
<evidence type="ECO:0000313" key="6">
    <source>
        <dbReference type="EMBL" id="STY16506.1"/>
    </source>
</evidence>
<dbReference type="GO" id="GO:0005737">
    <property type="term" value="C:cytoplasm"/>
    <property type="evidence" value="ECO:0007669"/>
    <property type="project" value="TreeGrafter"/>
</dbReference>
<reference evidence="5 7" key="1">
    <citation type="submission" date="2015-11" db="EMBL/GenBank/DDBJ databases">
        <title>Genomic analysis of 38 Legionella species identifies large and diverse effector repertoires.</title>
        <authorList>
            <person name="Burstein D."/>
            <person name="Amaro F."/>
            <person name="Zusman T."/>
            <person name="Lifshitz Z."/>
            <person name="Cohen O."/>
            <person name="Gilbert J.A."/>
            <person name="Pupko T."/>
            <person name="Shuman H.A."/>
            <person name="Segal G."/>
        </authorList>
    </citation>
    <scope>NUCLEOTIDE SEQUENCE [LARGE SCALE GENOMIC DNA]</scope>
    <source>
        <strain evidence="5 7">ATCC 49507</strain>
    </source>
</reference>
<feature type="transmembrane region" description="Helical" evidence="3">
    <location>
        <begin position="614"/>
        <end position="635"/>
    </location>
</feature>
<feature type="transmembrane region" description="Helical" evidence="3">
    <location>
        <begin position="677"/>
        <end position="693"/>
    </location>
</feature>
<dbReference type="CDD" id="cd05930">
    <property type="entry name" value="A_NRPS"/>
    <property type="match status" value="1"/>
</dbReference>
<dbReference type="PANTHER" id="PTHR45527">
    <property type="entry name" value="NONRIBOSOMAL PEPTIDE SYNTHETASE"/>
    <property type="match status" value="1"/>
</dbReference>
<dbReference type="Gene3D" id="2.160.10.10">
    <property type="entry name" value="Hexapeptide repeat proteins"/>
    <property type="match status" value="2"/>
</dbReference>
<dbReference type="FunFam" id="3.40.50.980:FF:000001">
    <property type="entry name" value="Non-ribosomal peptide synthetase"/>
    <property type="match status" value="1"/>
</dbReference>
<dbReference type="PANTHER" id="PTHR45527:SF1">
    <property type="entry name" value="FATTY ACID SYNTHASE"/>
    <property type="match status" value="1"/>
</dbReference>
<keyword evidence="1" id="KW-0596">Phosphopantetheine</keyword>
<dbReference type="NCBIfam" id="TIGR02353">
    <property type="entry name" value="NRPS_term_dom"/>
    <property type="match status" value="1"/>
</dbReference>
<dbReference type="Gene3D" id="2.30.38.10">
    <property type="entry name" value="Luciferase, Domain 3"/>
    <property type="match status" value="1"/>
</dbReference>
<dbReference type="SUPFAM" id="SSF51161">
    <property type="entry name" value="Trimeric LpxA-like enzymes"/>
    <property type="match status" value="3"/>
</dbReference>
<evidence type="ECO:0000256" key="1">
    <source>
        <dbReference type="ARBA" id="ARBA00022450"/>
    </source>
</evidence>
<dbReference type="InterPro" id="IPR012728">
    <property type="entry name" value="Pls/PosA_C"/>
</dbReference>
<dbReference type="PROSITE" id="PS00012">
    <property type="entry name" value="PHOSPHOPANTETHEINE"/>
    <property type="match status" value="1"/>
</dbReference>
<dbReference type="Gene3D" id="3.30.300.30">
    <property type="match status" value="1"/>
</dbReference>
<keyword evidence="3" id="KW-1133">Transmembrane helix</keyword>
<dbReference type="InterPro" id="IPR036736">
    <property type="entry name" value="ACP-like_sf"/>
</dbReference>
<dbReference type="Pfam" id="PF00550">
    <property type="entry name" value="PP-binding"/>
    <property type="match status" value="1"/>
</dbReference>
<dbReference type="GO" id="GO:0043041">
    <property type="term" value="P:amino acid activation for nonribosomal peptide biosynthetic process"/>
    <property type="evidence" value="ECO:0007669"/>
    <property type="project" value="TreeGrafter"/>
</dbReference>
<dbReference type="InterPro" id="IPR009081">
    <property type="entry name" value="PP-bd_ACP"/>
</dbReference>
<dbReference type="Proteomes" id="UP000254230">
    <property type="component" value="Unassembled WGS sequence"/>
</dbReference>
<gene>
    <name evidence="6" type="primary">tycA_1</name>
    <name evidence="5" type="ORF">Lqua_0050</name>
    <name evidence="6" type="ORF">NCTC12376_00297</name>
</gene>
<reference evidence="6 8" key="2">
    <citation type="submission" date="2018-06" db="EMBL/GenBank/DDBJ databases">
        <authorList>
            <consortium name="Pathogen Informatics"/>
            <person name="Doyle S."/>
        </authorList>
    </citation>
    <scope>NUCLEOTIDE SEQUENCE [LARGE SCALE GENOMIC DNA]</scope>
    <source>
        <strain evidence="6 8">NCTC12376</strain>
    </source>
</reference>
<dbReference type="Gene3D" id="3.40.50.980">
    <property type="match status" value="2"/>
</dbReference>
<dbReference type="InterPro" id="IPR000873">
    <property type="entry name" value="AMP-dep_synth/lig_dom"/>
</dbReference>
<dbReference type="OrthoDB" id="9757559at2"/>
<keyword evidence="7" id="KW-1185">Reference proteome</keyword>
<accession>A0A378KQB3</accession>
<proteinExistence type="predicted"/>
<feature type="transmembrane region" description="Helical" evidence="3">
    <location>
        <begin position="1124"/>
        <end position="1146"/>
    </location>
</feature>
<dbReference type="NCBIfam" id="TIGR01733">
    <property type="entry name" value="AA-adenyl-dom"/>
    <property type="match status" value="1"/>
</dbReference>
<dbReference type="FunFam" id="3.40.50.12780:FF:000012">
    <property type="entry name" value="Non-ribosomal peptide synthetase"/>
    <property type="match status" value="1"/>
</dbReference>
<dbReference type="Proteomes" id="UP000054639">
    <property type="component" value="Unassembled WGS sequence"/>
</dbReference>
<dbReference type="SUPFAM" id="SSF56801">
    <property type="entry name" value="Acetyl-CoA synthetase-like"/>
    <property type="match status" value="1"/>
</dbReference>
<dbReference type="InterPro" id="IPR011004">
    <property type="entry name" value="Trimer_LpxA-like_sf"/>
</dbReference>
<evidence type="ECO:0000313" key="5">
    <source>
        <dbReference type="EMBL" id="KTD55333.1"/>
    </source>
</evidence>
<feature type="transmembrane region" description="Helical" evidence="3">
    <location>
        <begin position="881"/>
        <end position="906"/>
    </location>
</feature>
<dbReference type="PROSITE" id="PS00455">
    <property type="entry name" value="AMP_BINDING"/>
    <property type="match status" value="1"/>
</dbReference>
<dbReference type="SUPFAM" id="SSF47336">
    <property type="entry name" value="ACP-like"/>
    <property type="match status" value="1"/>
</dbReference>
<feature type="transmembrane region" description="Helical" evidence="3">
    <location>
        <begin position="848"/>
        <end position="875"/>
    </location>
</feature>
<dbReference type="InterPro" id="IPR006162">
    <property type="entry name" value="Ppantetheine_attach_site"/>
</dbReference>
<dbReference type="PROSITE" id="PS50075">
    <property type="entry name" value="CARRIER"/>
    <property type="match status" value="1"/>
</dbReference>
<organism evidence="6 8">
    <name type="scientific">Legionella quateirensis</name>
    <dbReference type="NCBI Taxonomy" id="45072"/>
    <lineage>
        <taxon>Bacteria</taxon>
        <taxon>Pseudomonadati</taxon>
        <taxon>Pseudomonadota</taxon>
        <taxon>Gammaproteobacteria</taxon>
        <taxon>Legionellales</taxon>
        <taxon>Legionellaceae</taxon>
        <taxon>Legionella</taxon>
    </lineage>
</organism>
<feature type="transmembrane region" description="Helical" evidence="3">
    <location>
        <begin position="647"/>
        <end position="671"/>
    </location>
</feature>
<dbReference type="InterPro" id="IPR045851">
    <property type="entry name" value="AMP-bd_C_sf"/>
</dbReference>
<keyword evidence="2" id="KW-0597">Phosphoprotein</keyword>
<feature type="transmembrane region" description="Helical" evidence="3">
    <location>
        <begin position="1091"/>
        <end position="1112"/>
    </location>
</feature>
<feature type="domain" description="Carrier" evidence="4">
    <location>
        <begin position="503"/>
        <end position="580"/>
    </location>
</feature>
<dbReference type="EMBL" id="UGOW01000001">
    <property type="protein sequence ID" value="STY16506.1"/>
    <property type="molecule type" value="Genomic_DNA"/>
</dbReference>